<evidence type="ECO:0000313" key="4">
    <source>
        <dbReference type="Proteomes" id="UP001201844"/>
    </source>
</evidence>
<feature type="compositionally biased region" description="Acidic residues" evidence="1">
    <location>
        <begin position="128"/>
        <end position="137"/>
    </location>
</feature>
<feature type="region of interest" description="Disordered" evidence="1">
    <location>
        <begin position="105"/>
        <end position="165"/>
    </location>
</feature>
<gene>
    <name evidence="3" type="ORF">MKI86_15725</name>
</gene>
<proteinExistence type="predicted"/>
<feature type="compositionally biased region" description="Low complexity" evidence="1">
    <location>
        <begin position="518"/>
        <end position="553"/>
    </location>
</feature>
<dbReference type="Proteomes" id="UP001201844">
    <property type="component" value="Unassembled WGS sequence"/>
</dbReference>
<evidence type="ECO:0000256" key="1">
    <source>
        <dbReference type="SAM" id="MobiDB-lite"/>
    </source>
</evidence>
<dbReference type="EMBL" id="JAKVIN010000006">
    <property type="protein sequence ID" value="MCJ8150601.1"/>
    <property type="molecule type" value="Genomic_DNA"/>
</dbReference>
<organism evidence="3 4">
    <name type="scientific">Shinella sedimenti</name>
    <dbReference type="NCBI Taxonomy" id="2919913"/>
    <lineage>
        <taxon>Bacteria</taxon>
        <taxon>Pseudomonadati</taxon>
        <taxon>Pseudomonadota</taxon>
        <taxon>Alphaproteobacteria</taxon>
        <taxon>Hyphomicrobiales</taxon>
        <taxon>Rhizobiaceae</taxon>
        <taxon>Shinella</taxon>
    </lineage>
</organism>
<evidence type="ECO:0000256" key="2">
    <source>
        <dbReference type="SAM" id="Phobius"/>
    </source>
</evidence>
<evidence type="ECO:0000313" key="3">
    <source>
        <dbReference type="EMBL" id="MCJ8150601.1"/>
    </source>
</evidence>
<feature type="region of interest" description="Disordered" evidence="1">
    <location>
        <begin position="427"/>
        <end position="553"/>
    </location>
</feature>
<evidence type="ECO:0008006" key="5">
    <source>
        <dbReference type="Google" id="ProtNLM"/>
    </source>
</evidence>
<feature type="transmembrane region" description="Helical" evidence="2">
    <location>
        <begin position="388"/>
        <end position="410"/>
    </location>
</feature>
<keyword evidence="2" id="KW-1133">Transmembrane helix</keyword>
<feature type="compositionally biased region" description="Basic and acidic residues" evidence="1">
    <location>
        <begin position="307"/>
        <end position="321"/>
    </location>
</feature>
<feature type="compositionally biased region" description="Low complexity" evidence="1">
    <location>
        <begin position="358"/>
        <end position="372"/>
    </location>
</feature>
<feature type="compositionally biased region" description="Polar residues" evidence="1">
    <location>
        <begin position="454"/>
        <end position="464"/>
    </location>
</feature>
<comment type="caution">
    <text evidence="3">The sequence shown here is derived from an EMBL/GenBank/DDBJ whole genome shotgun (WGS) entry which is preliminary data.</text>
</comment>
<keyword evidence="2" id="KW-0812">Transmembrane</keyword>
<feature type="region of interest" description="Disordered" evidence="1">
    <location>
        <begin position="358"/>
        <end position="382"/>
    </location>
</feature>
<dbReference type="RefSeq" id="WP_241602145.1">
    <property type="nucleotide sequence ID" value="NZ_JAKVIN010000006.1"/>
</dbReference>
<name>A0ABT0CPQ6_9HYPH</name>
<accession>A0ABT0CPQ6</accession>
<protein>
    <recommendedName>
        <fullName evidence="5">Transcriptional regulator</fullName>
    </recommendedName>
</protein>
<keyword evidence="2" id="KW-0472">Membrane</keyword>
<reference evidence="3 4" key="1">
    <citation type="submission" date="2022-02" db="EMBL/GenBank/DDBJ databases">
        <title>Shinella B3.7 sp. nov., isolated from Sediment (Zhairuo Island).</title>
        <authorList>
            <person name="Chen G."/>
        </authorList>
    </citation>
    <scope>NUCLEOTIDE SEQUENCE [LARGE SCALE GENOMIC DNA]</scope>
    <source>
        <strain evidence="3 4">B3.7</strain>
    </source>
</reference>
<keyword evidence="4" id="KW-1185">Reference proteome</keyword>
<feature type="region of interest" description="Disordered" evidence="1">
    <location>
        <begin position="307"/>
        <end position="329"/>
    </location>
</feature>
<sequence length="751" mass="78857">MADFVAVIRRAVDGLSDNNAEMRQKVYDKARGAVRRQLESMNPRPSDDLMKRQLDKLEAAIESVEIDHAEALPVEEAAPEPIEEIAPAATVEPEPVVEDPVPASEAVEEQAAVEEERYDASPAVADVSEPEPEEPVEAETHAYQPEAYHDEPVADEPAPEPVEDHREDAFTEGAPVDEPVAYIEPALETEPEPQIVEARSEPSWQVEATPADDYVPSWQEPEAERQSAAMPAAVETAEAFDPAPHHDYEVHDAQVPEAEPVADARLPDVDAQWEWHEQPSLETPAEKSVPAAQEPDLLAWEWPQDKGADVKSVESQPEKSAHAGSWSDLDTLLGTTPAAVATAAAASQANVAGDASSSAAASSISTADTTRAPQRSFRTEPRKSRLNLGALAATVALLAVVGGAGAAYWFNRDAVNGWVGNLVASVSGSASEDKPVETAEGTRGVSAETPPAETAQTSQDNTAGGTDVAAVTPSSGGKFTQRLLADGTEVDNGPAQALDGTAEEGKSVAAQTTESASAAVGAGTPATGGEAAATATDGTGQTPGGATAAGTDTQTTAAGGEQAAAIGVTQKMFLYEERLGQTSPTAIEGTVAWSSGEESPGGDAKPEPVVRAQINVPSKGLTALVTFRRNADNSLPASHIIELVFSLPENFEGGGIESVQRVAMKRTEQDRGDALIAVPAKITDDFHMIALNDFPEAIAKNTELLRTRPWIDIPITYRNGRRALLTLDKGTAGSEAFDKVMRAWAAAGSSQ</sequence>